<dbReference type="SMR" id="A0A0Q9X601"/>
<dbReference type="CDD" id="cd18315">
    <property type="entry name" value="BTB_POZ_BAB-like"/>
    <property type="match status" value="1"/>
</dbReference>
<evidence type="ECO:0000256" key="6">
    <source>
        <dbReference type="SAM" id="MobiDB-lite"/>
    </source>
</evidence>
<dbReference type="SMART" id="SM00225">
    <property type="entry name" value="BTB"/>
    <property type="match status" value="1"/>
</dbReference>
<organism evidence="8 9">
    <name type="scientific">Drosophila willistoni</name>
    <name type="common">Fruit fly</name>
    <dbReference type="NCBI Taxonomy" id="7260"/>
    <lineage>
        <taxon>Eukaryota</taxon>
        <taxon>Metazoa</taxon>
        <taxon>Ecdysozoa</taxon>
        <taxon>Arthropoda</taxon>
        <taxon>Hexapoda</taxon>
        <taxon>Insecta</taxon>
        <taxon>Pterygota</taxon>
        <taxon>Neoptera</taxon>
        <taxon>Endopterygota</taxon>
        <taxon>Diptera</taxon>
        <taxon>Brachycera</taxon>
        <taxon>Muscomorpha</taxon>
        <taxon>Ephydroidea</taxon>
        <taxon>Drosophilidae</taxon>
        <taxon>Drosophila</taxon>
        <taxon>Sophophora</taxon>
    </lineage>
</organism>
<dbReference type="Pfam" id="PF04500">
    <property type="entry name" value="FLYWCH"/>
    <property type="match status" value="1"/>
</dbReference>
<dbReference type="InterPro" id="IPR007588">
    <property type="entry name" value="Znf_FLYWCH"/>
</dbReference>
<dbReference type="GO" id="GO:0006357">
    <property type="term" value="P:regulation of transcription by RNA polymerase II"/>
    <property type="evidence" value="ECO:0007669"/>
    <property type="project" value="TreeGrafter"/>
</dbReference>
<dbReference type="Pfam" id="PF00651">
    <property type="entry name" value="BTB"/>
    <property type="match status" value="1"/>
</dbReference>
<dbReference type="AlphaFoldDB" id="A0A0Q9X601"/>
<dbReference type="GO" id="GO:0008270">
    <property type="term" value="F:zinc ion binding"/>
    <property type="evidence" value="ECO:0007669"/>
    <property type="project" value="UniProtKB-KW"/>
</dbReference>
<proteinExistence type="predicted"/>
<keyword evidence="9" id="KW-1185">Reference proteome</keyword>
<dbReference type="EMBL" id="CH964272">
    <property type="protein sequence ID" value="KRG00193.1"/>
    <property type="molecule type" value="Genomic_DNA"/>
</dbReference>
<keyword evidence="2" id="KW-0479">Metal-binding</keyword>
<dbReference type="PANTHER" id="PTHR23110">
    <property type="entry name" value="BTB DOMAIN TRANSCRIPTION FACTOR"/>
    <property type="match status" value="1"/>
</dbReference>
<evidence type="ECO:0000256" key="5">
    <source>
        <dbReference type="ARBA" id="ARBA00023242"/>
    </source>
</evidence>
<keyword evidence="5" id="KW-0539">Nucleus</keyword>
<evidence type="ECO:0000256" key="2">
    <source>
        <dbReference type="ARBA" id="ARBA00022723"/>
    </source>
</evidence>
<dbReference type="PANTHER" id="PTHR23110:SF92">
    <property type="entry name" value="MODIFIER OF MDG4"/>
    <property type="match status" value="1"/>
</dbReference>
<evidence type="ECO:0000256" key="4">
    <source>
        <dbReference type="ARBA" id="ARBA00022833"/>
    </source>
</evidence>
<sequence length="542" mass="59560">MADDEQFSLCWNNFNTNLSAGFHESLCRGDLVDVSLAAEGHIVKAHRLVLSVCSPFFRKMFTQMPSNTHAIVFLNNVSHSALKDLIQFMYCGEVNVKQDALPAFISTAESLQIKGLTDNDPAPQPPQEPTPPPQASPHVQQQQQQVPAQRIQRQQARAPARYKIETVEDGLDDDNKGGTTTQIVIQTSAAPAQATIVQQQQTQPQTQQIQTGTTTTATLGATNKRSAQRSSLTSTSGVVKRSKTSLSASSNIIDPLEATTETATTTSAQLVPQITVQTTVVSAGDSKLRQQHQQQQEEAEYIGLPIDLPTKSEPDYVEDAGDAAGDGETTYVEDDAYGDMRYDESYFTENEDGAAQGSGAETSANVSGNVTATTSKAVVKQSQSYSDSSYVDAGADQSNTEAQDDPPYGQFIGEVPKETWIEDHEYYFIRNQKQGYNMIFNGYMYKKEANYSSTINWICSDGNGKRVHQNKCVARAITKDEGGIKLGKNDHNHPPRFVCDNVPKKLITKDMLMFTKSDLRKHTRQTKYKLDICTGALKLESL</sequence>
<evidence type="ECO:0000313" key="8">
    <source>
        <dbReference type="EMBL" id="KRG00193.1"/>
    </source>
</evidence>
<dbReference type="InterPro" id="IPR000210">
    <property type="entry name" value="BTB/POZ_dom"/>
</dbReference>
<feature type="domain" description="BTB" evidence="7">
    <location>
        <begin position="32"/>
        <end position="98"/>
    </location>
</feature>
<dbReference type="InterPro" id="IPR011333">
    <property type="entry name" value="SKP1/BTB/POZ_sf"/>
</dbReference>
<dbReference type="SUPFAM" id="SSF54695">
    <property type="entry name" value="POZ domain"/>
    <property type="match status" value="1"/>
</dbReference>
<dbReference type="FunFam" id="3.30.710.10:FF:000036">
    <property type="entry name" value="Mod(Mdg4), isoform H"/>
    <property type="match status" value="1"/>
</dbReference>
<name>A0A0Q9X601_DROWI</name>
<dbReference type="Gene3D" id="2.20.25.240">
    <property type="match status" value="1"/>
</dbReference>
<feature type="region of interest" description="Disordered" evidence="6">
    <location>
        <begin position="388"/>
        <end position="410"/>
    </location>
</feature>
<dbReference type="GO" id="GO:0005634">
    <property type="term" value="C:nucleus"/>
    <property type="evidence" value="ECO:0007669"/>
    <property type="project" value="UniProtKB-SubCell"/>
</dbReference>
<feature type="compositionally biased region" description="Low complexity" evidence="6">
    <location>
        <begin position="136"/>
        <end position="160"/>
    </location>
</feature>
<feature type="region of interest" description="Disordered" evidence="6">
    <location>
        <begin position="115"/>
        <end position="160"/>
    </location>
</feature>
<dbReference type="InterPro" id="IPR051095">
    <property type="entry name" value="Dros_DevTransReg"/>
</dbReference>
<evidence type="ECO:0000256" key="3">
    <source>
        <dbReference type="ARBA" id="ARBA00022771"/>
    </source>
</evidence>
<evidence type="ECO:0000256" key="1">
    <source>
        <dbReference type="ARBA" id="ARBA00004123"/>
    </source>
</evidence>
<dbReference type="OrthoDB" id="2311693at2759"/>
<keyword evidence="3" id="KW-0863">Zinc-finger</keyword>
<accession>A0A0Q9X601</accession>
<gene>
    <name evidence="8" type="primary">Dwil\GK12763</name>
    <name evidence="8" type="ORF">Dwil_GK12763</name>
</gene>
<feature type="compositionally biased region" description="Pro residues" evidence="6">
    <location>
        <begin position="122"/>
        <end position="135"/>
    </location>
</feature>
<dbReference type="Gene3D" id="3.30.710.10">
    <property type="entry name" value="Potassium Channel Kv1.1, Chain A"/>
    <property type="match status" value="1"/>
</dbReference>
<dbReference type="Proteomes" id="UP000007798">
    <property type="component" value="Unassembled WGS sequence"/>
</dbReference>
<evidence type="ECO:0000259" key="7">
    <source>
        <dbReference type="PROSITE" id="PS50097"/>
    </source>
</evidence>
<evidence type="ECO:0000313" key="9">
    <source>
        <dbReference type="Proteomes" id="UP000007798"/>
    </source>
</evidence>
<protein>
    <submittedName>
        <fullName evidence="8">Uncharacterized protein, isoform E</fullName>
    </submittedName>
</protein>
<keyword evidence="4" id="KW-0862">Zinc</keyword>
<reference evidence="8 9" key="1">
    <citation type="journal article" date="2007" name="Nature">
        <title>Evolution of genes and genomes on the Drosophila phylogeny.</title>
        <authorList>
            <consortium name="Drosophila 12 Genomes Consortium"/>
            <person name="Clark A.G."/>
            <person name="Eisen M.B."/>
            <person name="Smith D.R."/>
            <person name="Bergman C.M."/>
            <person name="Oliver B."/>
            <person name="Markow T.A."/>
            <person name="Kaufman T.C."/>
            <person name="Kellis M."/>
            <person name="Gelbart W."/>
            <person name="Iyer V.N."/>
            <person name="Pollard D.A."/>
            <person name="Sackton T.B."/>
            <person name="Larracuente A.M."/>
            <person name="Singh N.D."/>
            <person name="Abad J.P."/>
            <person name="Abt D.N."/>
            <person name="Adryan B."/>
            <person name="Aguade M."/>
            <person name="Akashi H."/>
            <person name="Anderson W.W."/>
            <person name="Aquadro C.F."/>
            <person name="Ardell D.H."/>
            <person name="Arguello R."/>
            <person name="Artieri C.G."/>
            <person name="Barbash D.A."/>
            <person name="Barker D."/>
            <person name="Barsanti P."/>
            <person name="Batterham P."/>
            <person name="Batzoglou S."/>
            <person name="Begun D."/>
            <person name="Bhutkar A."/>
            <person name="Blanco E."/>
            <person name="Bosak S.A."/>
            <person name="Bradley R.K."/>
            <person name="Brand A.D."/>
            <person name="Brent M.R."/>
            <person name="Brooks A.N."/>
            <person name="Brown R.H."/>
            <person name="Butlin R.K."/>
            <person name="Caggese C."/>
            <person name="Calvi B.R."/>
            <person name="Bernardo de Carvalho A."/>
            <person name="Caspi A."/>
            <person name="Castrezana S."/>
            <person name="Celniker S.E."/>
            <person name="Chang J.L."/>
            <person name="Chapple C."/>
            <person name="Chatterji S."/>
            <person name="Chinwalla A."/>
            <person name="Civetta A."/>
            <person name="Clifton S.W."/>
            <person name="Comeron J.M."/>
            <person name="Costello J.C."/>
            <person name="Coyne J.A."/>
            <person name="Daub J."/>
            <person name="David R.G."/>
            <person name="Delcher A.L."/>
            <person name="Delehaunty K."/>
            <person name="Do C.B."/>
            <person name="Ebling H."/>
            <person name="Edwards K."/>
            <person name="Eickbush T."/>
            <person name="Evans J.D."/>
            <person name="Filipski A."/>
            <person name="Findeiss S."/>
            <person name="Freyhult E."/>
            <person name="Fulton L."/>
            <person name="Fulton R."/>
            <person name="Garcia A.C."/>
            <person name="Gardiner A."/>
            <person name="Garfield D.A."/>
            <person name="Garvin B.E."/>
            <person name="Gibson G."/>
            <person name="Gilbert D."/>
            <person name="Gnerre S."/>
            <person name="Godfrey J."/>
            <person name="Good R."/>
            <person name="Gotea V."/>
            <person name="Gravely B."/>
            <person name="Greenberg A.J."/>
            <person name="Griffiths-Jones S."/>
            <person name="Gross S."/>
            <person name="Guigo R."/>
            <person name="Gustafson E.A."/>
            <person name="Haerty W."/>
            <person name="Hahn M.W."/>
            <person name="Halligan D.L."/>
            <person name="Halpern A.L."/>
            <person name="Halter G.M."/>
            <person name="Han M.V."/>
            <person name="Heger A."/>
            <person name="Hillier L."/>
            <person name="Hinrichs A.S."/>
            <person name="Holmes I."/>
            <person name="Hoskins R.A."/>
            <person name="Hubisz M.J."/>
            <person name="Hultmark D."/>
            <person name="Huntley M.A."/>
            <person name="Jaffe D.B."/>
            <person name="Jagadeeshan S."/>
            <person name="Jeck W.R."/>
            <person name="Johnson J."/>
            <person name="Jones C.D."/>
            <person name="Jordan W.C."/>
            <person name="Karpen G.H."/>
            <person name="Kataoka E."/>
            <person name="Keightley P.D."/>
            <person name="Kheradpour P."/>
            <person name="Kirkness E.F."/>
            <person name="Koerich L.B."/>
            <person name="Kristiansen K."/>
            <person name="Kudrna D."/>
            <person name="Kulathinal R.J."/>
            <person name="Kumar S."/>
            <person name="Kwok R."/>
            <person name="Lander E."/>
            <person name="Langley C.H."/>
            <person name="Lapoint R."/>
            <person name="Lazzaro B.P."/>
            <person name="Lee S.J."/>
            <person name="Levesque L."/>
            <person name="Li R."/>
            <person name="Lin C.F."/>
            <person name="Lin M.F."/>
            <person name="Lindblad-Toh K."/>
            <person name="Llopart A."/>
            <person name="Long M."/>
            <person name="Low L."/>
            <person name="Lozovsky E."/>
            <person name="Lu J."/>
            <person name="Luo M."/>
            <person name="Machado C.A."/>
            <person name="Makalowski W."/>
            <person name="Marzo M."/>
            <person name="Matsuda M."/>
            <person name="Matzkin L."/>
            <person name="McAllister B."/>
            <person name="McBride C.S."/>
            <person name="McKernan B."/>
            <person name="McKernan K."/>
            <person name="Mendez-Lago M."/>
            <person name="Minx P."/>
            <person name="Mollenhauer M.U."/>
            <person name="Montooth K."/>
            <person name="Mount S.M."/>
            <person name="Mu X."/>
            <person name="Myers E."/>
            <person name="Negre B."/>
            <person name="Newfeld S."/>
            <person name="Nielsen R."/>
            <person name="Noor M.A."/>
            <person name="O'Grady P."/>
            <person name="Pachter L."/>
            <person name="Papaceit M."/>
            <person name="Parisi M.J."/>
            <person name="Parisi M."/>
            <person name="Parts L."/>
            <person name="Pedersen J.S."/>
            <person name="Pesole G."/>
            <person name="Phillippy A.M."/>
            <person name="Ponting C.P."/>
            <person name="Pop M."/>
            <person name="Porcelli D."/>
            <person name="Powell J.R."/>
            <person name="Prohaska S."/>
            <person name="Pruitt K."/>
            <person name="Puig M."/>
            <person name="Quesneville H."/>
            <person name="Ram K.R."/>
            <person name="Rand D."/>
            <person name="Rasmussen M.D."/>
            <person name="Reed L.K."/>
            <person name="Reenan R."/>
            <person name="Reily A."/>
            <person name="Remington K.A."/>
            <person name="Rieger T.T."/>
            <person name="Ritchie M.G."/>
            <person name="Robin C."/>
            <person name="Rogers Y.H."/>
            <person name="Rohde C."/>
            <person name="Rozas J."/>
            <person name="Rubenfield M.J."/>
            <person name="Ruiz A."/>
            <person name="Russo S."/>
            <person name="Salzberg S.L."/>
            <person name="Sanchez-Gracia A."/>
            <person name="Saranga D.J."/>
            <person name="Sato H."/>
            <person name="Schaeffer S.W."/>
            <person name="Schatz M.C."/>
            <person name="Schlenke T."/>
            <person name="Schwartz R."/>
            <person name="Segarra C."/>
            <person name="Singh R.S."/>
            <person name="Sirot L."/>
            <person name="Sirota M."/>
            <person name="Sisneros N.B."/>
            <person name="Smith C.D."/>
            <person name="Smith T.F."/>
            <person name="Spieth J."/>
            <person name="Stage D.E."/>
            <person name="Stark A."/>
            <person name="Stephan W."/>
            <person name="Strausberg R.L."/>
            <person name="Strempel S."/>
            <person name="Sturgill D."/>
            <person name="Sutton G."/>
            <person name="Sutton G.G."/>
            <person name="Tao W."/>
            <person name="Teichmann S."/>
            <person name="Tobari Y.N."/>
            <person name="Tomimura Y."/>
            <person name="Tsolas J.M."/>
            <person name="Valente V.L."/>
            <person name="Venter E."/>
            <person name="Venter J.C."/>
            <person name="Vicario S."/>
            <person name="Vieira F.G."/>
            <person name="Vilella A.J."/>
            <person name="Villasante A."/>
            <person name="Walenz B."/>
            <person name="Wang J."/>
            <person name="Wasserman M."/>
            <person name="Watts T."/>
            <person name="Wilson D."/>
            <person name="Wilson R.K."/>
            <person name="Wing R.A."/>
            <person name="Wolfner M.F."/>
            <person name="Wong A."/>
            <person name="Wong G.K."/>
            <person name="Wu C.I."/>
            <person name="Wu G."/>
            <person name="Yamamoto D."/>
            <person name="Yang H.P."/>
            <person name="Yang S.P."/>
            <person name="Yorke J.A."/>
            <person name="Yoshida K."/>
            <person name="Zdobnov E."/>
            <person name="Zhang P."/>
            <person name="Zhang Y."/>
            <person name="Zimin A.V."/>
            <person name="Baldwin J."/>
            <person name="Abdouelleil A."/>
            <person name="Abdulkadir J."/>
            <person name="Abebe A."/>
            <person name="Abera B."/>
            <person name="Abreu J."/>
            <person name="Acer S.C."/>
            <person name="Aftuck L."/>
            <person name="Alexander A."/>
            <person name="An P."/>
            <person name="Anderson E."/>
            <person name="Anderson S."/>
            <person name="Arachi H."/>
            <person name="Azer M."/>
            <person name="Bachantsang P."/>
            <person name="Barry A."/>
            <person name="Bayul T."/>
            <person name="Berlin A."/>
            <person name="Bessette D."/>
            <person name="Bloom T."/>
            <person name="Blye J."/>
            <person name="Boguslavskiy L."/>
            <person name="Bonnet C."/>
            <person name="Boukhgalter B."/>
            <person name="Bourzgui I."/>
            <person name="Brown A."/>
            <person name="Cahill P."/>
            <person name="Channer S."/>
            <person name="Cheshatsang Y."/>
            <person name="Chuda L."/>
            <person name="Citroen M."/>
            <person name="Collymore A."/>
            <person name="Cooke P."/>
            <person name="Costello M."/>
            <person name="D'Aco K."/>
            <person name="Daza R."/>
            <person name="De Haan G."/>
            <person name="DeGray S."/>
            <person name="DeMaso C."/>
            <person name="Dhargay N."/>
            <person name="Dooley K."/>
            <person name="Dooley E."/>
            <person name="Doricent M."/>
            <person name="Dorje P."/>
            <person name="Dorjee K."/>
            <person name="Dupes A."/>
            <person name="Elong R."/>
            <person name="Falk J."/>
            <person name="Farina A."/>
            <person name="Faro S."/>
            <person name="Ferguson D."/>
            <person name="Fisher S."/>
            <person name="Foley C.D."/>
            <person name="Franke A."/>
            <person name="Friedrich D."/>
            <person name="Gadbois L."/>
            <person name="Gearin G."/>
            <person name="Gearin C.R."/>
            <person name="Giannoukos G."/>
            <person name="Goode T."/>
            <person name="Graham J."/>
            <person name="Grandbois E."/>
            <person name="Grewal S."/>
            <person name="Gyaltsen K."/>
            <person name="Hafez N."/>
            <person name="Hagos B."/>
            <person name="Hall J."/>
            <person name="Henson C."/>
            <person name="Hollinger A."/>
            <person name="Honan T."/>
            <person name="Huard M.D."/>
            <person name="Hughes L."/>
            <person name="Hurhula B."/>
            <person name="Husby M.E."/>
            <person name="Kamat A."/>
            <person name="Kanga B."/>
            <person name="Kashin S."/>
            <person name="Khazanovich D."/>
            <person name="Kisner P."/>
            <person name="Lance K."/>
            <person name="Lara M."/>
            <person name="Lee W."/>
            <person name="Lennon N."/>
            <person name="Letendre F."/>
            <person name="LeVine R."/>
            <person name="Lipovsky A."/>
            <person name="Liu X."/>
            <person name="Liu J."/>
            <person name="Liu S."/>
            <person name="Lokyitsang T."/>
            <person name="Lokyitsang Y."/>
            <person name="Lubonja R."/>
            <person name="Lui A."/>
            <person name="MacDonald P."/>
            <person name="Magnisalis V."/>
            <person name="Maru K."/>
            <person name="Matthews C."/>
            <person name="McCusker W."/>
            <person name="McDonough S."/>
            <person name="Mehta T."/>
            <person name="Meldrim J."/>
            <person name="Meneus L."/>
            <person name="Mihai O."/>
            <person name="Mihalev A."/>
            <person name="Mihova T."/>
            <person name="Mittelman R."/>
            <person name="Mlenga V."/>
            <person name="Montmayeur A."/>
            <person name="Mulrain L."/>
            <person name="Navidi A."/>
            <person name="Naylor J."/>
            <person name="Negash T."/>
            <person name="Nguyen T."/>
            <person name="Nguyen N."/>
            <person name="Nicol R."/>
            <person name="Norbu C."/>
            <person name="Norbu N."/>
            <person name="Novod N."/>
            <person name="O'Neill B."/>
            <person name="Osman S."/>
            <person name="Markiewicz E."/>
            <person name="Oyono O.L."/>
            <person name="Patti C."/>
            <person name="Phunkhang P."/>
            <person name="Pierre F."/>
            <person name="Priest M."/>
            <person name="Raghuraman S."/>
            <person name="Rege F."/>
            <person name="Reyes R."/>
            <person name="Rise C."/>
            <person name="Rogov P."/>
            <person name="Ross K."/>
            <person name="Ryan E."/>
            <person name="Settipalli S."/>
            <person name="Shea T."/>
            <person name="Sherpa N."/>
            <person name="Shi L."/>
            <person name="Shih D."/>
            <person name="Sparrow T."/>
            <person name="Spaulding J."/>
            <person name="Stalker J."/>
            <person name="Stange-Thomann N."/>
            <person name="Stavropoulos S."/>
            <person name="Stone C."/>
            <person name="Strader C."/>
            <person name="Tesfaye S."/>
            <person name="Thomson T."/>
            <person name="Thoulutsang Y."/>
            <person name="Thoulutsang D."/>
            <person name="Topham K."/>
            <person name="Topping I."/>
            <person name="Tsamla T."/>
            <person name="Vassiliev H."/>
            <person name="Vo A."/>
            <person name="Wangchuk T."/>
            <person name="Wangdi T."/>
            <person name="Weiand M."/>
            <person name="Wilkinson J."/>
            <person name="Wilson A."/>
            <person name="Yadav S."/>
            <person name="Young G."/>
            <person name="Yu Q."/>
            <person name="Zembek L."/>
            <person name="Zhong D."/>
            <person name="Zimmer A."/>
            <person name="Zwirko Z."/>
            <person name="Jaffe D.B."/>
            <person name="Alvarez P."/>
            <person name="Brockman W."/>
            <person name="Butler J."/>
            <person name="Chin C."/>
            <person name="Gnerre S."/>
            <person name="Grabherr M."/>
            <person name="Kleber M."/>
            <person name="Mauceli E."/>
            <person name="MacCallum I."/>
        </authorList>
    </citation>
    <scope>NUCLEOTIDE SEQUENCE [LARGE SCALE GENOMIC DNA]</scope>
    <source>
        <strain evidence="9">Tucson 14030-0811.24</strain>
    </source>
</reference>
<dbReference type="PROSITE" id="PS50097">
    <property type="entry name" value="BTB"/>
    <property type="match status" value="1"/>
</dbReference>
<comment type="subcellular location">
    <subcellularLocation>
        <location evidence="1">Nucleus</location>
    </subcellularLocation>
</comment>